<dbReference type="InterPro" id="IPR019775">
    <property type="entry name" value="WD40_repeat_CS"/>
</dbReference>
<feature type="region of interest" description="Disordered" evidence="4">
    <location>
        <begin position="931"/>
        <end position="981"/>
    </location>
</feature>
<evidence type="ECO:0000256" key="2">
    <source>
        <dbReference type="ARBA" id="ARBA00022737"/>
    </source>
</evidence>
<dbReference type="Gene3D" id="2.130.10.10">
    <property type="entry name" value="YVTN repeat-like/Quinoprotein amine dehydrogenase"/>
    <property type="match status" value="3"/>
</dbReference>
<feature type="region of interest" description="Disordered" evidence="4">
    <location>
        <begin position="1165"/>
        <end position="1214"/>
    </location>
</feature>
<dbReference type="RefSeq" id="XP_035824198.1">
    <property type="nucleotide sequence ID" value="XM_035968305.1"/>
</dbReference>
<feature type="compositionally biased region" description="Polar residues" evidence="4">
    <location>
        <begin position="1200"/>
        <end position="1214"/>
    </location>
</feature>
<dbReference type="InterPro" id="IPR001680">
    <property type="entry name" value="WD40_rpt"/>
</dbReference>
<evidence type="ECO:0000256" key="3">
    <source>
        <dbReference type="PROSITE-ProRule" id="PRU00221"/>
    </source>
</evidence>
<feature type="compositionally biased region" description="Polar residues" evidence="4">
    <location>
        <begin position="891"/>
        <end position="914"/>
    </location>
</feature>
<dbReference type="SUPFAM" id="SSF50978">
    <property type="entry name" value="WD40 repeat-like"/>
    <property type="match status" value="2"/>
</dbReference>
<dbReference type="PANTHER" id="PTHR44099">
    <property type="entry name" value="RABCONNECTIN-3B, ISOFORM A"/>
    <property type="match status" value="1"/>
</dbReference>
<keyword evidence="2" id="KW-0677">Repeat</keyword>
<accession>A0ABM1VP56</accession>
<feature type="region of interest" description="Disordered" evidence="4">
    <location>
        <begin position="1030"/>
        <end position="1060"/>
    </location>
</feature>
<keyword evidence="5" id="KW-1185">Reference proteome</keyword>
<evidence type="ECO:0000256" key="1">
    <source>
        <dbReference type="ARBA" id="ARBA00022574"/>
    </source>
</evidence>
<feature type="region of interest" description="Disordered" evidence="4">
    <location>
        <begin position="888"/>
        <end position="916"/>
    </location>
</feature>
<dbReference type="InterPro" id="IPR015943">
    <property type="entry name" value="WD40/YVTN_repeat-like_dom_sf"/>
</dbReference>
<organism evidence="5 6">
    <name type="scientific">Aplysia californica</name>
    <name type="common">California sea hare</name>
    <dbReference type="NCBI Taxonomy" id="6500"/>
    <lineage>
        <taxon>Eukaryota</taxon>
        <taxon>Metazoa</taxon>
        <taxon>Spiralia</taxon>
        <taxon>Lophotrochozoa</taxon>
        <taxon>Mollusca</taxon>
        <taxon>Gastropoda</taxon>
        <taxon>Heterobranchia</taxon>
        <taxon>Euthyneura</taxon>
        <taxon>Tectipleura</taxon>
        <taxon>Aplysiida</taxon>
        <taxon>Aplysioidea</taxon>
        <taxon>Aplysiidae</taxon>
        <taxon>Aplysia</taxon>
    </lineage>
</organism>
<feature type="repeat" description="WD" evidence="3">
    <location>
        <begin position="622"/>
        <end position="663"/>
    </location>
</feature>
<feature type="compositionally biased region" description="Low complexity" evidence="4">
    <location>
        <begin position="1290"/>
        <end position="1301"/>
    </location>
</feature>
<keyword evidence="1 3" id="KW-0853">WD repeat</keyword>
<dbReference type="PROSITE" id="PS50294">
    <property type="entry name" value="WD_REPEATS_REGION"/>
    <property type="match status" value="1"/>
</dbReference>
<name>A0ABM1VP56_APLCA</name>
<dbReference type="SMART" id="SM00320">
    <property type="entry name" value="WD40"/>
    <property type="match status" value="7"/>
</dbReference>
<evidence type="ECO:0000313" key="6">
    <source>
        <dbReference type="RefSeq" id="XP_035824198.1"/>
    </source>
</evidence>
<feature type="repeat" description="WD" evidence="3">
    <location>
        <begin position="526"/>
        <end position="573"/>
    </location>
</feature>
<evidence type="ECO:0000256" key="4">
    <source>
        <dbReference type="SAM" id="MobiDB-lite"/>
    </source>
</evidence>
<protein>
    <submittedName>
        <fullName evidence="6">WD repeat-containing protein 7 isoform X1</fullName>
    </submittedName>
</protein>
<dbReference type="InterPro" id="IPR049916">
    <property type="entry name" value="WDR72-like"/>
</dbReference>
<reference evidence="6" key="1">
    <citation type="submission" date="2025-08" db="UniProtKB">
        <authorList>
            <consortium name="RefSeq"/>
        </authorList>
    </citation>
    <scope>IDENTIFICATION</scope>
</reference>
<dbReference type="PROSITE" id="PS50082">
    <property type="entry name" value="WD_REPEATS_2"/>
    <property type="match status" value="4"/>
</dbReference>
<evidence type="ECO:0000313" key="5">
    <source>
        <dbReference type="Proteomes" id="UP000694888"/>
    </source>
</evidence>
<dbReference type="Proteomes" id="UP000694888">
    <property type="component" value="Unplaced"/>
</dbReference>
<feature type="region of interest" description="Disordered" evidence="4">
    <location>
        <begin position="1273"/>
        <end position="1301"/>
    </location>
</feature>
<feature type="repeat" description="WD" evidence="3">
    <location>
        <begin position="61"/>
        <end position="105"/>
    </location>
</feature>
<dbReference type="Pfam" id="PF00400">
    <property type="entry name" value="WD40"/>
    <property type="match status" value="4"/>
</dbReference>
<gene>
    <name evidence="6" type="primary">LOC101846409</name>
</gene>
<feature type="compositionally biased region" description="Polar residues" evidence="4">
    <location>
        <begin position="1046"/>
        <end position="1056"/>
    </location>
</feature>
<proteinExistence type="predicted"/>
<dbReference type="PROSITE" id="PS00678">
    <property type="entry name" value="WD_REPEATS_1"/>
    <property type="match status" value="3"/>
</dbReference>
<feature type="repeat" description="WD" evidence="3">
    <location>
        <begin position="23"/>
        <end position="49"/>
    </location>
</feature>
<dbReference type="InterPro" id="IPR036322">
    <property type="entry name" value="WD40_repeat_dom_sf"/>
</dbReference>
<dbReference type="GeneID" id="101846409"/>
<sequence>MATGSSLVVPMVLWGRRAPTHCISTILMTPDGKFIVTGCNDGQICVWDVLEHFQVAPRHMLFGHTAAISCLAVGSEHKERRYVVSSSENGEMCLWDVSDGRCVENTKTDKVHSDIVAFHLKSSKALRLICNGYYDEVVIIDPLNLEIVYSLVARVESDWVSACCVLSPPSRDDDVILAITNSGSVKVWTLSMPESKGNKVPEDESKQIRCLNAQTLKCCPGNLRTVLIVCSKYWQVYSFRSRSRADTQDVIYDASDFTLLCSESNRRGERWTGGDFLSVDRVIVWSNEGRGYLYKLPTKLLKLPSLTKRTWLTKWKVPEGSLAKSLLRGKAVARAKQKLKSRQCLSNPDHKDYHRAYSQTSVHAYYVLDIFTEHGPLDCSPALTYMSCGVGERATHLMLRGDSDGRVTVWALPQVSEKQMTLVRQESFDRLPALSPKSSTTLQDSWKVMSSSPPGILDGICEKADEQRELKDSNTEIFITATIYIPSQGKIVCGRNNGTIVIVPGIDCIKSQLLSGQSSAPSPKILYGHHGRVTCLLYPFNESTRYEPHHLLSGGSDFSVVLWDVNGGVKIHTFTVHGGSLSHMTVPPANCNPRILSCICSVAGDHSVALLSLKERKCLLLASRHLYPVKLIKWRPLDDFMLVQTKDGVVTVWQMETGHLDRVIDGKTAEDVLSNCDENATPVEALTNPSITLAQALKRRNLATFRNLAQQKLQMGGHANQPSPGHKSELVKPTGFPLLIQGIKTNTRDPDAHVLFFDTEALIVHLLTEEYALLSPAELEARGMNVPEKALSAQSDLSEAQQKLSAAGFEALDRVSSFEIVNPHELSGGYCDEVFEEEQDVDGGYYGLPPQAYQASVKKHKGPSLTRRGLSLDSGKFYSSPLPSPVKSYFSPPQSAPVRTQHQVLNRSQSSSKFSPFRPFASSKLFKKSGFKKQLSLQHDNPQPPPRTKPQFRRAPSAPGVLSEAKTLPLHAKHTSSYTTTKSSVTFALENRSPSPNEGVPVLDVSGQGYDSGGFLAKAKEKAETVGQKIQSKMEAVSSSGSSNSAPIQTQPASSRASKRPDYISIQESLSMAIGELFMSCLHAWGLDPQLDDLCVGKLGLHKPRCPISFGLLSHGGHMSLMLPGWHRQQTSHKDVLGAAAASGPSAKLPTLLTQRTGQAPFEVDKLSDHDNDEAAVGGEDKGAPGGQAVKVSSVRPASPANNARRTSSLGSNQQQAYDFSTKINCPQLRWQISSAVTTQHLLSVISVANTLMGMSRAAFLPEMQVPMHRSRKETVSSNHGMVLRETDSPESVTSSEDTSSDAQATIQAQVKQGWSLLAALHCVLLPELVGPTIYQCPQLEMLARRWQDRCLEIREAAQALLLAELRRINPEGRKVLLDKWAPFLPSYVDPELSLLSNMGGHHEAVEEDDDEEDGILAGDIPAHKLSVSFESRRKQATAIVMLGVIGAEFGQEMEPSRTKASEEQKKVKVKGSVEGFSLTNYSLARHTSKALTFLLLQPPSPRLPLHTPIRRAAIDLIGRGFTVWEPYLDVSAVLLGLLELSIDSNKLIPRKGHLVRSKEDYEQLDCTTYGLPLSPAADACRSARHALSLIATARPPAFIITMAKEVARFNALAQNAQSQSAHLQNIILARASAEILHIVELLVEKIPNDVADLIVEAMDVSMFCLDLAALKTKGLPELFPAICRFSMVAYCHQTKRVWVGARNGHLALYEMKQHSRCQMLPAHQGPITAVAVNQDGKYLATFSHMDHKLRFWQTASSSLFGIGSQQTKLVRTHNTPAISVSPISNILKLVRLVWVDKTTVVLLTVDGQELKYSVH</sequence>
<dbReference type="PANTHER" id="PTHR44099:SF4">
    <property type="entry name" value="RABCONNECTIN-3B, ISOFORM A"/>
    <property type="match status" value="1"/>
</dbReference>